<dbReference type="EMBL" id="MU032348">
    <property type="protein sequence ID" value="KAF3764267.1"/>
    <property type="molecule type" value="Genomic_DNA"/>
</dbReference>
<reference evidence="2" key="1">
    <citation type="journal article" date="2020" name="Phytopathology">
        <title>Genome sequence of the chestnut blight fungus Cryphonectria parasitica EP155: A fundamental resource for an archetypical invasive plant pathogen.</title>
        <authorList>
            <person name="Crouch J.A."/>
            <person name="Dawe A."/>
            <person name="Aerts A."/>
            <person name="Barry K."/>
            <person name="Churchill A.C.L."/>
            <person name="Grimwood J."/>
            <person name="Hillman B."/>
            <person name="Milgroom M.G."/>
            <person name="Pangilinan J."/>
            <person name="Smith M."/>
            <person name="Salamov A."/>
            <person name="Schmutz J."/>
            <person name="Yadav J."/>
            <person name="Grigoriev I.V."/>
            <person name="Nuss D."/>
        </authorList>
    </citation>
    <scope>NUCLEOTIDE SEQUENCE</scope>
    <source>
        <strain evidence="2">EP155</strain>
    </source>
</reference>
<feature type="compositionally biased region" description="Basic and acidic residues" evidence="1">
    <location>
        <begin position="179"/>
        <end position="188"/>
    </location>
</feature>
<feature type="region of interest" description="Disordered" evidence="1">
    <location>
        <begin position="241"/>
        <end position="261"/>
    </location>
</feature>
<accession>A0A9P5CNF4</accession>
<dbReference type="Proteomes" id="UP000803844">
    <property type="component" value="Unassembled WGS sequence"/>
</dbReference>
<protein>
    <submittedName>
        <fullName evidence="2">Uncharacterized protein</fullName>
    </submittedName>
</protein>
<dbReference type="GeneID" id="63836085"/>
<proteinExistence type="predicted"/>
<dbReference type="OrthoDB" id="4366798at2759"/>
<evidence type="ECO:0000313" key="3">
    <source>
        <dbReference type="Proteomes" id="UP000803844"/>
    </source>
</evidence>
<gene>
    <name evidence="2" type="ORF">M406DRAFT_291320</name>
</gene>
<feature type="compositionally biased region" description="Polar residues" evidence="1">
    <location>
        <begin position="189"/>
        <end position="201"/>
    </location>
</feature>
<dbReference type="RefSeq" id="XP_040775228.1">
    <property type="nucleotide sequence ID" value="XM_040918956.1"/>
</dbReference>
<evidence type="ECO:0000256" key="1">
    <source>
        <dbReference type="SAM" id="MobiDB-lite"/>
    </source>
</evidence>
<feature type="region of interest" description="Disordered" evidence="1">
    <location>
        <begin position="129"/>
        <end position="155"/>
    </location>
</feature>
<dbReference type="AlphaFoldDB" id="A0A9P5CNF4"/>
<comment type="caution">
    <text evidence="2">The sequence shown here is derived from an EMBL/GenBank/DDBJ whole genome shotgun (WGS) entry which is preliminary data.</text>
</comment>
<keyword evidence="3" id="KW-1185">Reference proteome</keyword>
<feature type="compositionally biased region" description="Basic and acidic residues" evidence="1">
    <location>
        <begin position="205"/>
        <end position="214"/>
    </location>
</feature>
<evidence type="ECO:0000313" key="2">
    <source>
        <dbReference type="EMBL" id="KAF3764267.1"/>
    </source>
</evidence>
<organism evidence="2 3">
    <name type="scientific">Cryphonectria parasitica (strain ATCC 38755 / EP155)</name>
    <dbReference type="NCBI Taxonomy" id="660469"/>
    <lineage>
        <taxon>Eukaryota</taxon>
        <taxon>Fungi</taxon>
        <taxon>Dikarya</taxon>
        <taxon>Ascomycota</taxon>
        <taxon>Pezizomycotina</taxon>
        <taxon>Sordariomycetes</taxon>
        <taxon>Sordariomycetidae</taxon>
        <taxon>Diaporthales</taxon>
        <taxon>Cryphonectriaceae</taxon>
        <taxon>Cryphonectria-Endothia species complex</taxon>
        <taxon>Cryphonectria</taxon>
    </lineage>
</organism>
<sequence length="355" mass="40160">MDDPPAWAEPWPFWKFGLKQRDLNTTLHDRFNTITTPIQDSEAFHHDVFELSSKASDLAEFERMMEDRKALRLKELNGMLDDASFEIIGNPRLIGTEQWGLAIQLFRTKSLDSLVRYFSSYLPSDHPWHPDSDTCSNSTTGDADLLNGPHADYDGPILFDEPDEDDTIYTHEHSEAFSRCDTAVDHPTRSNSLRSQDSGVSVNERVQRKADHQPHPTSQAMSVPESEPDHIAASLQSSVPTLHHDEAPSPSDDPETPSSASDILQTEDQAHRKDGLMTTTIPITPPTPHPQHHFSIRSHRPCGVAIYRRVDRIPTTATTTITITTSLIETIARSRDNYDREKVVWIVTERRRVVL</sequence>
<feature type="region of interest" description="Disordered" evidence="1">
    <location>
        <begin position="179"/>
        <end position="229"/>
    </location>
</feature>
<name>A0A9P5CNF4_CRYP1</name>